<feature type="transmembrane region" description="Helical" evidence="1">
    <location>
        <begin position="149"/>
        <end position="178"/>
    </location>
</feature>
<feature type="transmembrane region" description="Helical" evidence="1">
    <location>
        <begin position="20"/>
        <end position="37"/>
    </location>
</feature>
<evidence type="ECO:0000313" key="2">
    <source>
        <dbReference type="EMBL" id="MFD1514041.1"/>
    </source>
</evidence>
<name>A0ABD6AWB8_9EURY</name>
<gene>
    <name evidence="2" type="ORF">ACFSBT_12195</name>
</gene>
<feature type="transmembrane region" description="Helical" evidence="1">
    <location>
        <begin position="70"/>
        <end position="92"/>
    </location>
</feature>
<accession>A0ABD6AWB8</accession>
<organism evidence="2 3">
    <name type="scientific">Halomarina rubra</name>
    <dbReference type="NCBI Taxonomy" id="2071873"/>
    <lineage>
        <taxon>Archaea</taxon>
        <taxon>Methanobacteriati</taxon>
        <taxon>Methanobacteriota</taxon>
        <taxon>Stenosarchaea group</taxon>
        <taxon>Halobacteria</taxon>
        <taxon>Halobacteriales</taxon>
        <taxon>Natronomonadaceae</taxon>
        <taxon>Halomarina</taxon>
    </lineage>
</organism>
<keyword evidence="1" id="KW-0812">Transmembrane</keyword>
<keyword evidence="1" id="KW-1133">Transmembrane helix</keyword>
<reference evidence="2 3" key="1">
    <citation type="journal article" date="2019" name="Int. J. Syst. Evol. Microbiol.">
        <title>The Global Catalogue of Microorganisms (GCM) 10K type strain sequencing project: providing services to taxonomists for standard genome sequencing and annotation.</title>
        <authorList>
            <consortium name="The Broad Institute Genomics Platform"/>
            <consortium name="The Broad Institute Genome Sequencing Center for Infectious Disease"/>
            <person name="Wu L."/>
            <person name="Ma J."/>
        </authorList>
    </citation>
    <scope>NUCLEOTIDE SEQUENCE [LARGE SCALE GENOMIC DNA]</scope>
    <source>
        <strain evidence="2 3">CGMCC 1.12563</strain>
    </source>
</reference>
<evidence type="ECO:0000256" key="1">
    <source>
        <dbReference type="SAM" id="Phobius"/>
    </source>
</evidence>
<protein>
    <submittedName>
        <fullName evidence="2">Uncharacterized protein</fullName>
    </submittedName>
</protein>
<dbReference type="Proteomes" id="UP001597187">
    <property type="component" value="Unassembled WGS sequence"/>
</dbReference>
<feature type="transmembrane region" description="Helical" evidence="1">
    <location>
        <begin position="113"/>
        <end position="137"/>
    </location>
</feature>
<dbReference type="EMBL" id="JBHUDC010000005">
    <property type="protein sequence ID" value="MFD1514041.1"/>
    <property type="molecule type" value="Genomic_DNA"/>
</dbReference>
<keyword evidence="1" id="KW-0472">Membrane</keyword>
<dbReference type="RefSeq" id="WP_250873996.1">
    <property type="nucleotide sequence ID" value="NZ_JALXFV010000005.1"/>
</dbReference>
<evidence type="ECO:0000313" key="3">
    <source>
        <dbReference type="Proteomes" id="UP001597187"/>
    </source>
</evidence>
<dbReference type="AlphaFoldDB" id="A0ABD6AWB8"/>
<sequence length="181" mass="17842">MRLTVPSVGEGRIDLDTGEVGMLAAGGFLGAALAGTTMQIFDQVAMLLTGSLVGLGSVGGGWLATLVFGVVLAVPFGAVVSGSINGFVNRVIVLSSQSDALQRVLVPLLNRSALAVTTSALGAGYGLVVGVGVYLVAAPVWATLAGSVAVASLVVPCLVGVVASVVYGATLGVVYGLLLEA</sequence>
<proteinExistence type="predicted"/>
<keyword evidence="3" id="KW-1185">Reference proteome</keyword>
<comment type="caution">
    <text evidence="2">The sequence shown here is derived from an EMBL/GenBank/DDBJ whole genome shotgun (WGS) entry which is preliminary data.</text>
</comment>